<dbReference type="Pfam" id="PF14280">
    <property type="entry name" value="DUF4365"/>
    <property type="match status" value="1"/>
</dbReference>
<comment type="caution">
    <text evidence="2">The sequence shown here is derived from an EMBL/GenBank/DDBJ whole genome shotgun (WGS) entry which is preliminary data.</text>
</comment>
<dbReference type="EMBL" id="QFQP01000054">
    <property type="protein sequence ID" value="PZR04619.1"/>
    <property type="molecule type" value="Genomic_DNA"/>
</dbReference>
<reference evidence="2 3" key="1">
    <citation type="submission" date="2017-08" db="EMBL/GenBank/DDBJ databases">
        <title>Infants hospitalized years apart are colonized by the same room-sourced microbial strains.</title>
        <authorList>
            <person name="Brooks B."/>
            <person name="Olm M.R."/>
            <person name="Firek B.A."/>
            <person name="Baker R."/>
            <person name="Thomas B.C."/>
            <person name="Morowitz M.J."/>
            <person name="Banfield J.F."/>
        </authorList>
    </citation>
    <scope>NUCLEOTIDE SEQUENCE [LARGE SCALE GENOMIC DNA]</scope>
    <source>
        <strain evidence="2">S2_003_000_R2_14</strain>
    </source>
</reference>
<name>A0A2W5SNA4_9BACT</name>
<evidence type="ECO:0000313" key="2">
    <source>
        <dbReference type="EMBL" id="PZR04619.1"/>
    </source>
</evidence>
<evidence type="ECO:0000313" key="3">
    <source>
        <dbReference type="Proteomes" id="UP000249061"/>
    </source>
</evidence>
<sequence length="164" mass="17991">MTPNQRKEELSRAWLAAVAGSCGYALANWSQDQDCIDATIAASDPIAGGVVADPKLDIQLKATSERFTETGVKVQLKKAQMERLTRRSMVPKILVAMLLPPENEVEVVPHEHLVLRKCAYFCVASAIDPTVEGDSKVIEVPFTQPFTPEVLRNMMKNLSAGEPL</sequence>
<organism evidence="2 3">
    <name type="scientific">Archangium gephyra</name>
    <dbReference type="NCBI Taxonomy" id="48"/>
    <lineage>
        <taxon>Bacteria</taxon>
        <taxon>Pseudomonadati</taxon>
        <taxon>Myxococcota</taxon>
        <taxon>Myxococcia</taxon>
        <taxon>Myxococcales</taxon>
        <taxon>Cystobacterineae</taxon>
        <taxon>Archangiaceae</taxon>
        <taxon>Archangium</taxon>
    </lineage>
</organism>
<dbReference type="AlphaFoldDB" id="A0A2W5SNA4"/>
<dbReference type="Proteomes" id="UP000249061">
    <property type="component" value="Unassembled WGS sequence"/>
</dbReference>
<accession>A0A2W5SNA4</accession>
<proteinExistence type="predicted"/>
<gene>
    <name evidence="2" type="ORF">DI536_33825</name>
</gene>
<evidence type="ECO:0000259" key="1">
    <source>
        <dbReference type="Pfam" id="PF14280"/>
    </source>
</evidence>
<feature type="domain" description="DUF4365" evidence="1">
    <location>
        <begin position="8"/>
        <end position="157"/>
    </location>
</feature>
<dbReference type="InterPro" id="IPR025375">
    <property type="entry name" value="DUF4365"/>
</dbReference>
<protein>
    <recommendedName>
        <fullName evidence="1">DUF4365 domain-containing protein</fullName>
    </recommendedName>
</protein>